<gene>
    <name evidence="1" type="ORF">CLCR_06264</name>
</gene>
<keyword evidence="2" id="KW-1185">Reference proteome</keyword>
<dbReference type="VEuPathDB" id="FungiDB:CLCR_06264"/>
<reference evidence="2" key="1">
    <citation type="submission" date="2015-07" db="EMBL/GenBank/DDBJ databases">
        <authorList>
            <person name="Teixeira M.M."/>
            <person name="Souza R.C."/>
            <person name="Almeida L.G."/>
            <person name="Vicente V.A."/>
            <person name="de Hoog S."/>
            <person name="Bocca A.L."/>
            <person name="de Almeida S.R."/>
            <person name="Vasconcelos A.T."/>
            <person name="Felipe M.S."/>
        </authorList>
    </citation>
    <scope>NUCLEOTIDE SEQUENCE [LARGE SCALE GENOMIC DNA]</scope>
    <source>
        <strain evidence="2">KSF</strain>
    </source>
</reference>
<sequence length="237" mass="26433">MKSLFSRIVEQNPPGGFASTLAVPSKTNQDKAVAAQAQADQEEEQGLGGVDFPESLGDTRKLQVQYDGYWDLHTTIRVTTADNLDVPTELYTVDARHRKPQMRIRSPARNVEVATVVFHFTKTRIDVTLHGRQFSLESGRMNTRYSYTSGPTGGEKLTWQPRKKLDPLNMVLLNGRGGAIARFKPEYWGSKRGGVLELLPECWTTDAMMEEVLVVALAVIHWRETQRISAANSSVSA</sequence>
<organism evidence="1 2">
    <name type="scientific">Cladophialophora carrionii</name>
    <dbReference type="NCBI Taxonomy" id="86049"/>
    <lineage>
        <taxon>Eukaryota</taxon>
        <taxon>Fungi</taxon>
        <taxon>Dikarya</taxon>
        <taxon>Ascomycota</taxon>
        <taxon>Pezizomycotina</taxon>
        <taxon>Eurotiomycetes</taxon>
        <taxon>Chaetothyriomycetidae</taxon>
        <taxon>Chaetothyriales</taxon>
        <taxon>Herpotrichiellaceae</taxon>
        <taxon>Cladophialophora</taxon>
    </lineage>
</organism>
<evidence type="ECO:0000313" key="2">
    <source>
        <dbReference type="Proteomes" id="UP000094526"/>
    </source>
</evidence>
<comment type="caution">
    <text evidence="1">The sequence shown here is derived from an EMBL/GenBank/DDBJ whole genome shotgun (WGS) entry which is preliminary data.</text>
</comment>
<dbReference type="Proteomes" id="UP000094526">
    <property type="component" value="Unassembled WGS sequence"/>
</dbReference>
<accession>A0A1C1C8U0</accession>
<dbReference type="AlphaFoldDB" id="A0A1C1C8U0"/>
<dbReference type="EMBL" id="LGRB01000020">
    <property type="protein sequence ID" value="OCT44872.1"/>
    <property type="molecule type" value="Genomic_DNA"/>
</dbReference>
<proteinExistence type="predicted"/>
<dbReference type="VEuPathDB" id="FungiDB:G647_07544"/>
<dbReference type="OrthoDB" id="4725912at2759"/>
<name>A0A1C1C8U0_9EURO</name>
<evidence type="ECO:0000313" key="1">
    <source>
        <dbReference type="EMBL" id="OCT44872.1"/>
    </source>
</evidence>
<protein>
    <submittedName>
        <fullName evidence="1">Uncharacterized protein</fullName>
    </submittedName>
</protein>